<feature type="domain" description="VTT" evidence="2">
    <location>
        <begin position="72"/>
        <end position="186"/>
    </location>
</feature>
<dbReference type="Proteomes" id="UP001597199">
    <property type="component" value="Unassembled WGS sequence"/>
</dbReference>
<comment type="caution">
    <text evidence="3">The sequence shown here is derived from an EMBL/GenBank/DDBJ whole genome shotgun (WGS) entry which is preliminary data.</text>
</comment>
<protein>
    <submittedName>
        <fullName evidence="3">TVP38/TMEM64 family protein</fullName>
    </submittedName>
</protein>
<feature type="transmembrane region" description="Helical" evidence="1">
    <location>
        <begin position="166"/>
        <end position="184"/>
    </location>
</feature>
<name>A0ABW4BHY8_9LACO</name>
<feature type="transmembrane region" description="Helical" evidence="1">
    <location>
        <begin position="196"/>
        <end position="214"/>
    </location>
</feature>
<feature type="transmembrane region" description="Helical" evidence="1">
    <location>
        <begin position="136"/>
        <end position="159"/>
    </location>
</feature>
<evidence type="ECO:0000259" key="2">
    <source>
        <dbReference type="Pfam" id="PF09335"/>
    </source>
</evidence>
<proteinExistence type="predicted"/>
<keyword evidence="1" id="KW-0472">Membrane</keyword>
<keyword evidence="1" id="KW-0812">Transmembrane</keyword>
<evidence type="ECO:0000313" key="3">
    <source>
        <dbReference type="EMBL" id="MFD1399523.1"/>
    </source>
</evidence>
<keyword evidence="1" id="KW-1133">Transmembrane helix</keyword>
<keyword evidence="4" id="KW-1185">Reference proteome</keyword>
<evidence type="ECO:0000313" key="4">
    <source>
        <dbReference type="Proteomes" id="UP001597199"/>
    </source>
</evidence>
<organism evidence="3 4">
    <name type="scientific">Lacticaseibacillus suilingensis</name>
    <dbReference type="NCBI Taxonomy" id="2799577"/>
    <lineage>
        <taxon>Bacteria</taxon>
        <taxon>Bacillati</taxon>
        <taxon>Bacillota</taxon>
        <taxon>Bacilli</taxon>
        <taxon>Lactobacillales</taxon>
        <taxon>Lactobacillaceae</taxon>
        <taxon>Lacticaseibacillus</taxon>
    </lineage>
</organism>
<evidence type="ECO:0000256" key="1">
    <source>
        <dbReference type="SAM" id="Phobius"/>
    </source>
</evidence>
<feature type="transmembrane region" description="Helical" evidence="1">
    <location>
        <begin position="52"/>
        <end position="68"/>
    </location>
</feature>
<feature type="transmembrane region" description="Helical" evidence="1">
    <location>
        <begin position="75"/>
        <end position="99"/>
    </location>
</feature>
<accession>A0ABW4BHY8</accession>
<dbReference type="InterPro" id="IPR032816">
    <property type="entry name" value="VTT_dom"/>
</dbReference>
<dbReference type="RefSeq" id="WP_204119256.1">
    <property type="nucleotide sequence ID" value="NZ_BOLV01000013.1"/>
</dbReference>
<dbReference type="EMBL" id="JBHTOA010000034">
    <property type="protein sequence ID" value="MFD1399523.1"/>
    <property type="molecule type" value="Genomic_DNA"/>
</dbReference>
<gene>
    <name evidence="3" type="ORF">ACFQ41_09420</name>
</gene>
<sequence length="225" mass="24163">MSKRKPQIELLAAVLALIGLVWLLSHYHEVFALVRHADFSQATLVHALRGDSWAIIPLVILLSAVSVIPGAPNAVVAVVSGICLGAPLGFVANVLGLTIGNNIGALLIHHLADEHSQADKQTRVLKWLQRSRNPRLGLLIAYAVPFIPNTITHVAAARLGITGKRLAPVIALASVPTAFFYAFGGDAVLHLNWHRLIVVGVLLGLGALAAWAVMRRREDEQKTAH</sequence>
<dbReference type="Pfam" id="PF09335">
    <property type="entry name" value="VTT_dom"/>
    <property type="match status" value="1"/>
</dbReference>
<reference evidence="4" key="1">
    <citation type="journal article" date="2019" name="Int. J. Syst. Evol. Microbiol.">
        <title>The Global Catalogue of Microorganisms (GCM) 10K type strain sequencing project: providing services to taxonomists for standard genome sequencing and annotation.</title>
        <authorList>
            <consortium name="The Broad Institute Genomics Platform"/>
            <consortium name="The Broad Institute Genome Sequencing Center for Infectious Disease"/>
            <person name="Wu L."/>
            <person name="Ma J."/>
        </authorList>
    </citation>
    <scope>NUCLEOTIDE SEQUENCE [LARGE SCALE GENOMIC DNA]</scope>
    <source>
        <strain evidence="4">CCM 9110</strain>
    </source>
</reference>